<dbReference type="SUPFAM" id="SSF48179">
    <property type="entry name" value="6-phosphogluconate dehydrogenase C-terminal domain-like"/>
    <property type="match status" value="1"/>
</dbReference>
<dbReference type="InterPro" id="IPR013332">
    <property type="entry name" value="KPR_N"/>
</dbReference>
<sequence length="328" mass="34161">MRYVIIGAGAVGGTIGGRLFAAGHEVVLVARGPHLEALRGGGLRLEVAEGASQLAIPAVSGPQELEPRADDVLVLAVKTQDTAAVLDAWSGFGSGPAVVCAQNGVENERLALRRFREVYGMCVWLPASYLEPGVVRAAGAPLSGILTLGRYPSGRDERVRAIAADLVSAGFEAPVSDDVMAWKYAKLLSNLGNAVDAVCGPDADDDLRALAPRATAEGAAVLDAAGIGYVSAEEQARVRGDKVQLPTVNGRPGGRSSSWQSLARDTGSIESDYLNGEVVLLGRRLGLPTPVNEALQRTATRFAREHRSPGTLTPAERAELLAAAGQGR</sequence>
<feature type="domain" description="Ketopantoate reductase N-terminal" evidence="5">
    <location>
        <begin position="4"/>
        <end position="151"/>
    </location>
</feature>
<dbReference type="NCBIfam" id="TIGR00745">
    <property type="entry name" value="apbA_panE"/>
    <property type="match status" value="1"/>
</dbReference>
<dbReference type="PANTHER" id="PTHR21708:SF26">
    <property type="entry name" value="2-DEHYDROPANTOATE 2-REDUCTASE"/>
    <property type="match status" value="1"/>
</dbReference>
<comment type="function">
    <text evidence="4">Catalyzes the NADPH-dependent reduction of ketopantoate into pantoic acid.</text>
</comment>
<dbReference type="UniPathway" id="UPA00028">
    <property type="reaction ID" value="UER00004"/>
</dbReference>
<dbReference type="Gene3D" id="3.40.50.720">
    <property type="entry name" value="NAD(P)-binding Rossmann-like Domain"/>
    <property type="match status" value="1"/>
</dbReference>
<dbReference type="OrthoDB" id="9796561at2"/>
<dbReference type="InterPro" id="IPR008927">
    <property type="entry name" value="6-PGluconate_DH-like_C_sf"/>
</dbReference>
<dbReference type="InterPro" id="IPR003710">
    <property type="entry name" value="ApbA"/>
</dbReference>
<dbReference type="SUPFAM" id="SSF51735">
    <property type="entry name" value="NAD(P)-binding Rossmann-fold domains"/>
    <property type="match status" value="1"/>
</dbReference>
<evidence type="ECO:0000256" key="4">
    <source>
        <dbReference type="RuleBase" id="RU362068"/>
    </source>
</evidence>
<dbReference type="GO" id="GO:0005737">
    <property type="term" value="C:cytoplasm"/>
    <property type="evidence" value="ECO:0007669"/>
    <property type="project" value="TreeGrafter"/>
</dbReference>
<keyword evidence="4" id="KW-0566">Pantothenate biosynthesis</keyword>
<dbReference type="EMBL" id="FNIE01000010">
    <property type="protein sequence ID" value="SDO47811.1"/>
    <property type="molecule type" value="Genomic_DNA"/>
</dbReference>
<evidence type="ECO:0000256" key="1">
    <source>
        <dbReference type="ARBA" id="ARBA00007870"/>
    </source>
</evidence>
<proteinExistence type="inferred from homology"/>
<evidence type="ECO:0000256" key="3">
    <source>
        <dbReference type="ARBA" id="ARBA00023002"/>
    </source>
</evidence>
<comment type="pathway">
    <text evidence="4">Cofactor biosynthesis; (R)-pantothenate biosynthesis; (R)-pantoate from 3-methyl-2-oxobutanoate: step 2/2.</text>
</comment>
<dbReference type="InterPro" id="IPR013328">
    <property type="entry name" value="6PGD_dom2"/>
</dbReference>
<keyword evidence="8" id="KW-1185">Reference proteome</keyword>
<dbReference type="EC" id="1.1.1.169" evidence="4"/>
<gene>
    <name evidence="7" type="ORF">SAMN05216259_11015</name>
</gene>
<dbReference type="AlphaFoldDB" id="A0A1H0JWN1"/>
<dbReference type="InterPro" id="IPR051402">
    <property type="entry name" value="KPR-Related"/>
</dbReference>
<dbReference type="InterPro" id="IPR013752">
    <property type="entry name" value="KPA_reductase"/>
</dbReference>
<dbReference type="GO" id="GO:0008677">
    <property type="term" value="F:2-dehydropantoate 2-reductase activity"/>
    <property type="evidence" value="ECO:0007669"/>
    <property type="project" value="UniProtKB-EC"/>
</dbReference>
<keyword evidence="2 4" id="KW-0521">NADP</keyword>
<comment type="similarity">
    <text evidence="1 4">Belongs to the ketopantoate reductase family.</text>
</comment>
<dbReference type="Proteomes" id="UP000199341">
    <property type="component" value="Unassembled WGS sequence"/>
</dbReference>
<evidence type="ECO:0000313" key="7">
    <source>
        <dbReference type="EMBL" id="SDO47811.1"/>
    </source>
</evidence>
<dbReference type="STRING" id="310781.SAMN05216259_11015"/>
<dbReference type="Pfam" id="PF02558">
    <property type="entry name" value="ApbA"/>
    <property type="match status" value="1"/>
</dbReference>
<feature type="domain" description="Ketopantoate reductase C-terminal" evidence="6">
    <location>
        <begin position="178"/>
        <end position="297"/>
    </location>
</feature>
<evidence type="ECO:0000259" key="5">
    <source>
        <dbReference type="Pfam" id="PF02558"/>
    </source>
</evidence>
<organism evidence="7 8">
    <name type="scientific">Actinacidiphila guanduensis</name>
    <dbReference type="NCBI Taxonomy" id="310781"/>
    <lineage>
        <taxon>Bacteria</taxon>
        <taxon>Bacillati</taxon>
        <taxon>Actinomycetota</taxon>
        <taxon>Actinomycetes</taxon>
        <taxon>Kitasatosporales</taxon>
        <taxon>Streptomycetaceae</taxon>
        <taxon>Actinacidiphila</taxon>
    </lineage>
</organism>
<protein>
    <recommendedName>
        <fullName evidence="4">2-dehydropantoate 2-reductase</fullName>
        <ecNumber evidence="4">1.1.1.169</ecNumber>
    </recommendedName>
    <alternativeName>
        <fullName evidence="4">Ketopantoate reductase</fullName>
    </alternativeName>
</protein>
<comment type="catalytic activity">
    <reaction evidence="4">
        <text>(R)-pantoate + NADP(+) = 2-dehydropantoate + NADPH + H(+)</text>
        <dbReference type="Rhea" id="RHEA:16233"/>
        <dbReference type="ChEBI" id="CHEBI:11561"/>
        <dbReference type="ChEBI" id="CHEBI:15378"/>
        <dbReference type="ChEBI" id="CHEBI:15980"/>
        <dbReference type="ChEBI" id="CHEBI:57783"/>
        <dbReference type="ChEBI" id="CHEBI:58349"/>
        <dbReference type="EC" id="1.1.1.169"/>
    </reaction>
</comment>
<evidence type="ECO:0000313" key="8">
    <source>
        <dbReference type="Proteomes" id="UP000199341"/>
    </source>
</evidence>
<keyword evidence="3 4" id="KW-0560">Oxidoreductase</keyword>
<reference evidence="7 8" key="1">
    <citation type="submission" date="2016-10" db="EMBL/GenBank/DDBJ databases">
        <authorList>
            <person name="de Groot N.N."/>
        </authorList>
    </citation>
    <scope>NUCLEOTIDE SEQUENCE [LARGE SCALE GENOMIC DNA]</scope>
    <source>
        <strain evidence="7 8">CGMCC 4.2022</strain>
    </source>
</reference>
<dbReference type="Gene3D" id="1.10.1040.10">
    <property type="entry name" value="N-(1-d-carboxylethyl)-l-norvaline Dehydrogenase, domain 2"/>
    <property type="match status" value="1"/>
</dbReference>
<evidence type="ECO:0000259" key="6">
    <source>
        <dbReference type="Pfam" id="PF08546"/>
    </source>
</evidence>
<dbReference type="InterPro" id="IPR036291">
    <property type="entry name" value="NAD(P)-bd_dom_sf"/>
</dbReference>
<evidence type="ECO:0000256" key="2">
    <source>
        <dbReference type="ARBA" id="ARBA00022857"/>
    </source>
</evidence>
<dbReference type="RefSeq" id="WP_093786285.1">
    <property type="nucleotide sequence ID" value="NZ_FNIE01000010.1"/>
</dbReference>
<dbReference type="PANTHER" id="PTHR21708">
    <property type="entry name" value="PROBABLE 2-DEHYDROPANTOATE 2-REDUCTASE"/>
    <property type="match status" value="1"/>
</dbReference>
<dbReference type="GO" id="GO:0015940">
    <property type="term" value="P:pantothenate biosynthetic process"/>
    <property type="evidence" value="ECO:0007669"/>
    <property type="project" value="UniProtKB-UniPathway"/>
</dbReference>
<dbReference type="Pfam" id="PF08546">
    <property type="entry name" value="ApbA_C"/>
    <property type="match status" value="1"/>
</dbReference>
<accession>A0A1H0JWN1</accession>
<name>A0A1H0JWN1_9ACTN</name>